<accession>A0ABQ7QMF2</accession>
<evidence type="ECO:0000256" key="1">
    <source>
        <dbReference type="SAM" id="SignalP"/>
    </source>
</evidence>
<feature type="chain" id="PRO_5046929956" evidence="1">
    <location>
        <begin position="17"/>
        <end position="54"/>
    </location>
</feature>
<keyword evidence="1" id="KW-0732">Signal</keyword>
<evidence type="ECO:0000313" key="3">
    <source>
        <dbReference type="Proteomes" id="UP000823941"/>
    </source>
</evidence>
<reference evidence="2 3" key="1">
    <citation type="submission" date="2021-06" db="EMBL/GenBank/DDBJ databases">
        <title>A haploid diamondback moth (Plutella xylostella L.) genome assembly resolves 31 chromosomes and identifies a diamide resistance mutation.</title>
        <authorList>
            <person name="Ward C.M."/>
            <person name="Perry K.D."/>
            <person name="Baker G."/>
            <person name="Powis K."/>
            <person name="Heckel D.G."/>
            <person name="Baxter S.W."/>
        </authorList>
    </citation>
    <scope>NUCLEOTIDE SEQUENCE [LARGE SCALE GENOMIC DNA]</scope>
    <source>
        <strain evidence="2 3">LV</strain>
        <tissue evidence="2">Single pupa</tissue>
    </source>
</reference>
<name>A0ABQ7QMF2_PLUXY</name>
<dbReference type="Proteomes" id="UP000823941">
    <property type="component" value="Chromosome 12"/>
</dbReference>
<evidence type="ECO:0000313" key="2">
    <source>
        <dbReference type="EMBL" id="KAG7306407.1"/>
    </source>
</evidence>
<protein>
    <submittedName>
        <fullName evidence="2">Uncharacterized protein</fullName>
    </submittedName>
</protein>
<feature type="signal peptide" evidence="1">
    <location>
        <begin position="1"/>
        <end position="16"/>
    </location>
</feature>
<dbReference type="EMBL" id="JAHIBW010000012">
    <property type="protein sequence ID" value="KAG7306407.1"/>
    <property type="molecule type" value="Genomic_DNA"/>
</dbReference>
<comment type="caution">
    <text evidence="2">The sequence shown here is derived from an EMBL/GenBank/DDBJ whole genome shotgun (WGS) entry which is preliminary data.</text>
</comment>
<keyword evidence="3" id="KW-1185">Reference proteome</keyword>
<gene>
    <name evidence="2" type="ORF">JYU34_009037</name>
</gene>
<proteinExistence type="predicted"/>
<sequence length="54" mass="5791">MVTLLLLFTFQVPLSAHWGASVLVAAGEARLQCFDRALAPAPAPRAVAPRYVAR</sequence>
<organism evidence="2 3">
    <name type="scientific">Plutella xylostella</name>
    <name type="common">Diamondback moth</name>
    <name type="synonym">Plutella maculipennis</name>
    <dbReference type="NCBI Taxonomy" id="51655"/>
    <lineage>
        <taxon>Eukaryota</taxon>
        <taxon>Metazoa</taxon>
        <taxon>Ecdysozoa</taxon>
        <taxon>Arthropoda</taxon>
        <taxon>Hexapoda</taxon>
        <taxon>Insecta</taxon>
        <taxon>Pterygota</taxon>
        <taxon>Neoptera</taxon>
        <taxon>Endopterygota</taxon>
        <taxon>Lepidoptera</taxon>
        <taxon>Glossata</taxon>
        <taxon>Ditrysia</taxon>
        <taxon>Yponomeutoidea</taxon>
        <taxon>Plutellidae</taxon>
        <taxon>Plutella</taxon>
    </lineage>
</organism>